<name>A0A085WX79_9BACT</name>
<dbReference type="InterPro" id="IPR028087">
    <property type="entry name" value="Tad_N"/>
</dbReference>
<accession>A0A085WX79</accession>
<dbReference type="EMBL" id="JMCB01000001">
    <property type="protein sequence ID" value="KFE72292.1"/>
    <property type="molecule type" value="Genomic_DNA"/>
</dbReference>
<dbReference type="Proteomes" id="UP000028725">
    <property type="component" value="Unassembled WGS sequence"/>
</dbReference>
<protein>
    <recommendedName>
        <fullName evidence="1">Putative Flp pilus-assembly TadG-like N-terminal domain-containing protein</fullName>
    </recommendedName>
</protein>
<comment type="caution">
    <text evidence="2">The sequence shown here is derived from an EMBL/GenBank/DDBJ whole genome shotgun (WGS) entry which is preliminary data.</text>
</comment>
<evidence type="ECO:0000313" key="3">
    <source>
        <dbReference type="Proteomes" id="UP000028725"/>
    </source>
</evidence>
<dbReference type="RefSeq" id="WP_044181427.1">
    <property type="nucleotide sequence ID" value="NZ_JMCB01000001.1"/>
</dbReference>
<reference evidence="2 3" key="1">
    <citation type="submission" date="2014-04" db="EMBL/GenBank/DDBJ databases">
        <title>Genome assembly of Hyalangium minutum DSM 14724.</title>
        <authorList>
            <person name="Sharma G."/>
            <person name="Subramanian S."/>
        </authorList>
    </citation>
    <scope>NUCLEOTIDE SEQUENCE [LARGE SCALE GENOMIC DNA]</scope>
    <source>
        <strain evidence="2 3">DSM 14724</strain>
    </source>
</reference>
<dbReference type="PATRIC" id="fig|394096.3.peg.548"/>
<evidence type="ECO:0000313" key="2">
    <source>
        <dbReference type="EMBL" id="KFE72292.1"/>
    </source>
</evidence>
<proteinExistence type="predicted"/>
<sequence length="495" mass="53942">MSRSSPRGQTLVLFSLTLLFLTLMVTLTLAFSMKVREKLEAQSVADLAAYSNAVATARTFNSIALMRRAQTAHLVAMSGVQSLISWTSVTRANLNAARMAANNCQAAAAVLQPLDELNAEIQEKWNKHDALAGVQAYNIQVLGYYMAYLQGKFVEQLQESVSGGPKSFAQQYAKLASEGSAWPNELHAGPTAVSLAELNHAIAGGEDFSLDMAMATRGYEFITRRQGMPAFTGGDGGVLGRLTTAGARLRVINQGGSAYWGDKLGHGGRADLPHYTWAEDHAEVEITFPGCAPFVVNATAGVKSTDKLDNSDDHWWTPGGPMLGVADPGMEKQFRHTLMYVRPEDQPSTFFGGFTYNTADDTANNLWAQPKLFALVQRDYKQRGLRSEPWYLQFTFSFTPGKASEFDNHGWHLANGTDISVQQALATGLAYYHRRGHWDEPPNLWNPFWRATLVPADADIGGKLLRGGTDVPNTVGGVAAEAFSELVRAGYKGVH</sequence>
<evidence type="ECO:0000259" key="1">
    <source>
        <dbReference type="Pfam" id="PF13400"/>
    </source>
</evidence>
<feature type="domain" description="Putative Flp pilus-assembly TadG-like N-terminal" evidence="1">
    <location>
        <begin position="8"/>
        <end position="51"/>
    </location>
</feature>
<dbReference type="Pfam" id="PF13400">
    <property type="entry name" value="Tad"/>
    <property type="match status" value="1"/>
</dbReference>
<gene>
    <name evidence="2" type="ORF">DB31_0554</name>
</gene>
<dbReference type="AlphaFoldDB" id="A0A085WX79"/>
<dbReference type="OrthoDB" id="5522648at2"/>
<dbReference type="STRING" id="394096.DB31_0554"/>
<keyword evidence="3" id="KW-1185">Reference proteome</keyword>
<organism evidence="2 3">
    <name type="scientific">Hyalangium minutum</name>
    <dbReference type="NCBI Taxonomy" id="394096"/>
    <lineage>
        <taxon>Bacteria</taxon>
        <taxon>Pseudomonadati</taxon>
        <taxon>Myxococcota</taxon>
        <taxon>Myxococcia</taxon>
        <taxon>Myxococcales</taxon>
        <taxon>Cystobacterineae</taxon>
        <taxon>Archangiaceae</taxon>
        <taxon>Hyalangium</taxon>
    </lineage>
</organism>